<reference evidence="2 3" key="1">
    <citation type="submission" date="2021-06" db="EMBL/GenBank/DDBJ databases">
        <title>Caerostris extrusa draft genome.</title>
        <authorList>
            <person name="Kono N."/>
            <person name="Arakawa K."/>
        </authorList>
    </citation>
    <scope>NUCLEOTIDE SEQUENCE [LARGE SCALE GENOMIC DNA]</scope>
</reference>
<organism evidence="2 3">
    <name type="scientific">Caerostris extrusa</name>
    <name type="common">Bark spider</name>
    <name type="synonym">Caerostris bankana</name>
    <dbReference type="NCBI Taxonomy" id="172846"/>
    <lineage>
        <taxon>Eukaryota</taxon>
        <taxon>Metazoa</taxon>
        <taxon>Ecdysozoa</taxon>
        <taxon>Arthropoda</taxon>
        <taxon>Chelicerata</taxon>
        <taxon>Arachnida</taxon>
        <taxon>Araneae</taxon>
        <taxon>Araneomorphae</taxon>
        <taxon>Entelegynae</taxon>
        <taxon>Araneoidea</taxon>
        <taxon>Araneidae</taxon>
        <taxon>Caerostris</taxon>
    </lineage>
</organism>
<gene>
    <name evidence="2" type="ORF">CEXT_404671</name>
</gene>
<comment type="caution">
    <text evidence="2">The sequence shown here is derived from an EMBL/GenBank/DDBJ whole genome shotgun (WGS) entry which is preliminary data.</text>
</comment>
<feature type="compositionally biased region" description="Basic residues" evidence="1">
    <location>
        <begin position="87"/>
        <end position="96"/>
    </location>
</feature>
<evidence type="ECO:0000313" key="2">
    <source>
        <dbReference type="EMBL" id="GIY42569.1"/>
    </source>
</evidence>
<proteinExistence type="predicted"/>
<sequence>MSHPFCRNIAKNYNVAPILQEHRKARKHYNVAPILQEHWKELQCPTHSTKILERTTMSHPFYKNIGKNYNAAPIVKEHWKELQCRTHSTRTRKGQQRRTYSTWQE</sequence>
<protein>
    <submittedName>
        <fullName evidence="2">Uncharacterized protein</fullName>
    </submittedName>
</protein>
<dbReference type="EMBL" id="BPLR01010866">
    <property type="protein sequence ID" value="GIY42569.1"/>
    <property type="molecule type" value="Genomic_DNA"/>
</dbReference>
<name>A0AAV4TA77_CAEEX</name>
<evidence type="ECO:0000313" key="3">
    <source>
        <dbReference type="Proteomes" id="UP001054945"/>
    </source>
</evidence>
<keyword evidence="3" id="KW-1185">Reference proteome</keyword>
<dbReference type="Proteomes" id="UP001054945">
    <property type="component" value="Unassembled WGS sequence"/>
</dbReference>
<feature type="region of interest" description="Disordered" evidence="1">
    <location>
        <begin position="85"/>
        <end position="105"/>
    </location>
</feature>
<dbReference type="AlphaFoldDB" id="A0AAV4TA77"/>
<evidence type="ECO:0000256" key="1">
    <source>
        <dbReference type="SAM" id="MobiDB-lite"/>
    </source>
</evidence>
<accession>A0AAV4TA77</accession>